<reference evidence="2" key="2">
    <citation type="submission" date="2023-06" db="EMBL/GenBank/DDBJ databases">
        <authorList>
            <consortium name="Lawrence Berkeley National Laboratory"/>
            <person name="Mondo S.J."/>
            <person name="Hensen N."/>
            <person name="Bonometti L."/>
            <person name="Westerberg I."/>
            <person name="Brannstrom I.O."/>
            <person name="Guillou S."/>
            <person name="Cros-Aarteil S."/>
            <person name="Calhoun S."/>
            <person name="Haridas S."/>
            <person name="Kuo A."/>
            <person name="Pangilinan J."/>
            <person name="Riley R."/>
            <person name="Labutti K."/>
            <person name="Andreopoulos B."/>
            <person name="Lipzen A."/>
            <person name="Chen C."/>
            <person name="Yanf M."/>
            <person name="Daum C."/>
            <person name="Ng V."/>
            <person name="Clum A."/>
            <person name="Steindorff A."/>
            <person name="Ohm R."/>
            <person name="Martin F."/>
            <person name="Silar P."/>
            <person name="Natvig D."/>
            <person name="Lalanne C."/>
            <person name="Gautier V."/>
            <person name="Ament-Velasquez S.L."/>
            <person name="Kruys A."/>
            <person name="Hutchinson M.I."/>
            <person name="Powell A.J."/>
            <person name="Barry K."/>
            <person name="Miller A.N."/>
            <person name="Grigoriev I.V."/>
            <person name="Debuchy R."/>
            <person name="Gladieux P."/>
            <person name="Thoren M.H."/>
            <person name="Johannesson H."/>
        </authorList>
    </citation>
    <scope>NUCLEOTIDE SEQUENCE</scope>
    <source>
        <strain evidence="2">PSN324</strain>
    </source>
</reference>
<keyword evidence="3" id="KW-1185">Reference proteome</keyword>
<evidence type="ECO:0000256" key="1">
    <source>
        <dbReference type="SAM" id="MobiDB-lite"/>
    </source>
</evidence>
<protein>
    <submittedName>
        <fullName evidence="2">Uncharacterized protein</fullName>
    </submittedName>
</protein>
<reference evidence="2" key="1">
    <citation type="journal article" date="2023" name="Mol. Phylogenet. Evol.">
        <title>Genome-scale phylogeny and comparative genomics of the fungal order Sordariales.</title>
        <authorList>
            <person name="Hensen N."/>
            <person name="Bonometti L."/>
            <person name="Westerberg I."/>
            <person name="Brannstrom I.O."/>
            <person name="Guillou S."/>
            <person name="Cros-Aarteil S."/>
            <person name="Calhoun S."/>
            <person name="Haridas S."/>
            <person name="Kuo A."/>
            <person name="Mondo S."/>
            <person name="Pangilinan J."/>
            <person name="Riley R."/>
            <person name="LaButti K."/>
            <person name="Andreopoulos B."/>
            <person name="Lipzen A."/>
            <person name="Chen C."/>
            <person name="Yan M."/>
            <person name="Daum C."/>
            <person name="Ng V."/>
            <person name="Clum A."/>
            <person name="Steindorff A."/>
            <person name="Ohm R.A."/>
            <person name="Martin F."/>
            <person name="Silar P."/>
            <person name="Natvig D.O."/>
            <person name="Lalanne C."/>
            <person name="Gautier V."/>
            <person name="Ament-Velasquez S.L."/>
            <person name="Kruys A."/>
            <person name="Hutchinson M.I."/>
            <person name="Powell A.J."/>
            <person name="Barry K."/>
            <person name="Miller A.N."/>
            <person name="Grigoriev I.V."/>
            <person name="Debuchy R."/>
            <person name="Gladieux P."/>
            <person name="Hiltunen Thoren M."/>
            <person name="Johannesson H."/>
        </authorList>
    </citation>
    <scope>NUCLEOTIDE SEQUENCE</scope>
    <source>
        <strain evidence="2">PSN324</strain>
    </source>
</reference>
<dbReference type="EMBL" id="MU864977">
    <property type="protein sequence ID" value="KAK4462142.1"/>
    <property type="molecule type" value="Genomic_DNA"/>
</dbReference>
<dbReference type="Proteomes" id="UP001321749">
    <property type="component" value="Unassembled WGS sequence"/>
</dbReference>
<accession>A0AAV9HRK5</accession>
<name>A0AAV9HRK5_9PEZI</name>
<dbReference type="AlphaFoldDB" id="A0AAV9HRK5"/>
<comment type="caution">
    <text evidence="2">The sequence shown here is derived from an EMBL/GenBank/DDBJ whole genome shotgun (WGS) entry which is preliminary data.</text>
</comment>
<evidence type="ECO:0000313" key="3">
    <source>
        <dbReference type="Proteomes" id="UP001321749"/>
    </source>
</evidence>
<proteinExistence type="predicted"/>
<evidence type="ECO:0000313" key="2">
    <source>
        <dbReference type="EMBL" id="KAK4462142.1"/>
    </source>
</evidence>
<gene>
    <name evidence="2" type="ORF">QBC42DRAFT_268512</name>
</gene>
<organism evidence="2 3">
    <name type="scientific">Cladorrhinum samala</name>
    <dbReference type="NCBI Taxonomy" id="585594"/>
    <lineage>
        <taxon>Eukaryota</taxon>
        <taxon>Fungi</taxon>
        <taxon>Dikarya</taxon>
        <taxon>Ascomycota</taxon>
        <taxon>Pezizomycotina</taxon>
        <taxon>Sordariomycetes</taxon>
        <taxon>Sordariomycetidae</taxon>
        <taxon>Sordariales</taxon>
        <taxon>Podosporaceae</taxon>
        <taxon>Cladorrhinum</taxon>
    </lineage>
</organism>
<sequence length="422" mass="46433">MGNFQESTLAEFDPPAYPYVDDNLTPAQKLDWSKQISEWMNTEITAKQPDGSSLPGPGDTDRTPLPQFFNGTVTAFDVNQDPLEITWTGFPNIVAVEYPNDLKRWKVADSARRYQDEYLEWSVKRDQDDKIIVATFTCEGPEYWHFLATAQPETLDSLYYNLNPLFKDKMKKGDWWTDDGKYDAENKWNNSTTNGSIVHLVHINNTLGAEVDIAAQGTVIRKDKDGKIITDKAKLINCSAYGSPQRNSDPRIGDAINSQARQGNSLSIANPVAIYMHSFDTGNFKLDVEGTGENMVDVPKGTFNVQRGSLDKHLGLRLQIQIPNGVVGTGPDNKGQQLTVSDIVDTSNNQNILYAAQFADYIQMTVKGVAIGGGEPADPLPCPVQSRSLLASLDAAAEGIVPEGAVAACNASKNKPRLGTRW</sequence>
<feature type="region of interest" description="Disordered" evidence="1">
    <location>
        <begin position="45"/>
        <end position="64"/>
    </location>
</feature>